<keyword evidence="1" id="KW-0732">Signal</keyword>
<dbReference type="Proteomes" id="UP000095672">
    <property type="component" value="Chromosome"/>
</dbReference>
<evidence type="ECO:0000313" key="3">
    <source>
        <dbReference type="Proteomes" id="UP000095672"/>
    </source>
</evidence>
<reference evidence="3" key="1">
    <citation type="submission" date="2016-01" db="EMBL/GenBank/DDBJ databases">
        <title>Complete genome sequence of Microbulbifer sp. CCB-MM1, a halophile isolated from Matang Mangrove Forest, Perak.</title>
        <authorList>
            <person name="Moh T.H."/>
            <person name="Dinesh B."/>
            <person name="Lau N.-S."/>
            <person name="Go F."/>
            <person name="Alexander Chong S.-C."/>
        </authorList>
    </citation>
    <scope>NUCLEOTIDE SEQUENCE [LARGE SCALE GENOMIC DNA]</scope>
    <source>
        <strain evidence="3">CCB-MM1</strain>
    </source>
</reference>
<evidence type="ECO:0008006" key="4">
    <source>
        <dbReference type="Google" id="ProtNLM"/>
    </source>
</evidence>
<proteinExistence type="predicted"/>
<name>A0A1C9WBY7_9GAMM</name>
<feature type="chain" id="PRO_5008895691" description="N-acetylmuramoyl-L-alanine amidase" evidence="1">
    <location>
        <begin position="23"/>
        <end position="302"/>
    </location>
</feature>
<evidence type="ECO:0000256" key="1">
    <source>
        <dbReference type="SAM" id="SignalP"/>
    </source>
</evidence>
<dbReference type="RefSeq" id="WP_069948504.1">
    <property type="nucleotide sequence ID" value="NZ_CP014143.1"/>
</dbReference>
<feature type="signal peptide" evidence="1">
    <location>
        <begin position="1"/>
        <end position="22"/>
    </location>
</feature>
<dbReference type="AlphaFoldDB" id="A0A1C9WBY7"/>
<sequence precursor="true">MRKSLCLASLLCSLLPAFSAIAFPDDSACGGALPPTRIVDEEREFTYTKGKGHYQVRFNYTGDNWTHADVAAIEVKTSRPIAVLPMQYTRPGGMMPGAQVDDQLIGQQWNLITQAEMARRLCKLGFVVFTPSISDYGENLDGYQAFEHFIAGLHKGNRNIQTVLLTADAHNPNIQNPLPGAQMLVTGTNPRDENWEAIIQRHVAPFYKKVNLGNRGARVRGGHSDVEGSSAAWHPLIERAAEYGPAVTIMEVSRAIDIVEQAGSIEAGRQWAGPLFDAIASAMHEYAVVTKSGRGAAAHRSH</sequence>
<dbReference type="EMBL" id="CP014143">
    <property type="protein sequence ID" value="AOS98673.1"/>
    <property type="molecule type" value="Genomic_DNA"/>
</dbReference>
<gene>
    <name evidence="2" type="ORF">AUP74_03307</name>
</gene>
<accession>A0A1C9WBY7</accession>
<evidence type="ECO:0000313" key="2">
    <source>
        <dbReference type="EMBL" id="AOS98673.1"/>
    </source>
</evidence>
<dbReference type="PATRIC" id="fig|1769779.3.peg.3291"/>
<protein>
    <recommendedName>
        <fullName evidence="4">N-acetylmuramoyl-L-alanine amidase</fullName>
    </recommendedName>
</protein>
<dbReference type="KEGG" id="micc:AUP74_03307"/>
<organism evidence="2 3">
    <name type="scientific">Microbulbifer aggregans</name>
    <dbReference type="NCBI Taxonomy" id="1769779"/>
    <lineage>
        <taxon>Bacteria</taxon>
        <taxon>Pseudomonadati</taxon>
        <taxon>Pseudomonadota</taxon>
        <taxon>Gammaproteobacteria</taxon>
        <taxon>Cellvibrionales</taxon>
        <taxon>Microbulbiferaceae</taxon>
        <taxon>Microbulbifer</taxon>
    </lineage>
</organism>
<keyword evidence="3" id="KW-1185">Reference proteome</keyword>
<dbReference type="OrthoDB" id="442021at2"/>